<keyword evidence="6" id="KW-0521">NADP</keyword>
<dbReference type="PIRSF" id="PIRSF000110">
    <property type="entry name" value="G6PD"/>
    <property type="match status" value="1"/>
</dbReference>
<comment type="similarity">
    <text evidence="2">Belongs to the glucose-6-phosphate dehydrogenase family.</text>
</comment>
<dbReference type="Gene3D" id="3.40.50.720">
    <property type="entry name" value="NAD(P)-binding Rossmann-like Domain"/>
    <property type="match status" value="1"/>
</dbReference>
<dbReference type="HOGENOM" id="CLU_013524_2_3_1"/>
<accession>A0A0D0B3R0</accession>
<feature type="domain" description="Glucose-6-phosphate dehydrogenase NAD-binding" evidence="9">
    <location>
        <begin position="14"/>
        <end position="195"/>
    </location>
</feature>
<dbReference type="InterPro" id="IPR001282">
    <property type="entry name" value="G6P_DH"/>
</dbReference>
<dbReference type="SUPFAM" id="SSF51735">
    <property type="entry name" value="NAD(P)-binding Rossmann-fold domains"/>
    <property type="match status" value="1"/>
</dbReference>
<evidence type="ECO:0000256" key="5">
    <source>
        <dbReference type="ARBA" id="ARBA00022526"/>
    </source>
</evidence>
<dbReference type="InterPro" id="IPR022674">
    <property type="entry name" value="G6P_DH_NAD-bd"/>
</dbReference>
<evidence type="ECO:0000256" key="1">
    <source>
        <dbReference type="ARBA" id="ARBA00004937"/>
    </source>
</evidence>
<dbReference type="PROSITE" id="PS00069">
    <property type="entry name" value="G6P_DEHYDROGENASE"/>
    <property type="match status" value="1"/>
</dbReference>
<sequence>MKGLSHITKNTTFVIAGASGDLAKKLLFPALFTLFRRGYLPQPTYIVGYARSKIDHDTFIAQVTANIKDPGNDPDFVAQLDGYKSILSYQAGSYDDGTKYDELDKYLQSLEANFPGEERNRIFYLALPSAVFVEVAKNFREHVYSKSGSNRLVVEKPIGNDLDSAQQMVHDIAKFWMEDETFRIDHYLGKEIVKNILVLRWANGFTSGFWDSDRISNVQITLNESFGTEGRGGYFDSAGIIRDVIQNHLAQIFSILAMERPATLSPKNVIDEKGGYTDDDGVPKDSTTATYAASVLWVNNKRWEGVPFILKAGKALNESIVEIRIQFKDAPKGLYDDDISRSELIMRLQPGEAIFLKLNIKTPGFESGVVSTEMKLNYKETFPSAFIPAAYEVLVRDVLNGDHSTFVRDDELVAAWKIFTPILHWTDGKDGEPKPVPTKYKYGSRGPNGLDDFLAKYGYKA</sequence>
<dbReference type="EMBL" id="KN834788">
    <property type="protein sequence ID" value="KIK57900.1"/>
    <property type="molecule type" value="Genomic_DNA"/>
</dbReference>
<dbReference type="Pfam" id="PF02781">
    <property type="entry name" value="G6PD_C"/>
    <property type="match status" value="2"/>
</dbReference>
<comment type="pathway">
    <text evidence="1">Carbohydrate degradation; pentose phosphate pathway; D-ribulose 5-phosphate from D-glucose 6-phosphate (oxidative stage): step 1/3.</text>
</comment>
<dbReference type="Proteomes" id="UP000053593">
    <property type="component" value="Unassembled WGS sequence"/>
</dbReference>
<dbReference type="InterPro" id="IPR019796">
    <property type="entry name" value="G6P_DH_AS"/>
</dbReference>
<dbReference type="GO" id="GO:0006006">
    <property type="term" value="P:glucose metabolic process"/>
    <property type="evidence" value="ECO:0007669"/>
    <property type="project" value="UniProtKB-KW"/>
</dbReference>
<dbReference type="GO" id="GO:0050661">
    <property type="term" value="F:NADP binding"/>
    <property type="evidence" value="ECO:0007669"/>
    <property type="project" value="InterPro"/>
</dbReference>
<keyword evidence="8" id="KW-0119">Carbohydrate metabolism</keyword>
<dbReference type="GO" id="GO:0009051">
    <property type="term" value="P:pentose-phosphate shunt, oxidative branch"/>
    <property type="evidence" value="ECO:0007669"/>
    <property type="project" value="TreeGrafter"/>
</dbReference>
<name>A0A0D0B3R0_9AGAR</name>
<feature type="domain" description="Glucose-6-phosphate dehydrogenase C-terminal" evidence="10">
    <location>
        <begin position="197"/>
        <end position="273"/>
    </location>
</feature>
<dbReference type="Pfam" id="PF00479">
    <property type="entry name" value="G6PD_N"/>
    <property type="match status" value="1"/>
</dbReference>
<evidence type="ECO:0000256" key="8">
    <source>
        <dbReference type="ARBA" id="ARBA00023277"/>
    </source>
</evidence>
<dbReference type="Gene3D" id="3.30.360.10">
    <property type="entry name" value="Dihydrodipicolinate Reductase, domain 2"/>
    <property type="match status" value="2"/>
</dbReference>
<evidence type="ECO:0000256" key="3">
    <source>
        <dbReference type="ARBA" id="ARBA00013019"/>
    </source>
</evidence>
<organism evidence="11 12">
    <name type="scientific">Collybiopsis luxurians FD-317 M1</name>
    <dbReference type="NCBI Taxonomy" id="944289"/>
    <lineage>
        <taxon>Eukaryota</taxon>
        <taxon>Fungi</taxon>
        <taxon>Dikarya</taxon>
        <taxon>Basidiomycota</taxon>
        <taxon>Agaricomycotina</taxon>
        <taxon>Agaricomycetes</taxon>
        <taxon>Agaricomycetidae</taxon>
        <taxon>Agaricales</taxon>
        <taxon>Marasmiineae</taxon>
        <taxon>Omphalotaceae</taxon>
        <taxon>Collybiopsis</taxon>
        <taxon>Collybiopsis luxurians</taxon>
    </lineage>
</organism>
<dbReference type="PRINTS" id="PR00079">
    <property type="entry name" value="G6PDHDRGNASE"/>
</dbReference>
<dbReference type="PANTHER" id="PTHR23429">
    <property type="entry name" value="GLUCOSE-6-PHOSPHATE 1-DEHYDROGENASE G6PD"/>
    <property type="match status" value="1"/>
</dbReference>
<dbReference type="PANTHER" id="PTHR23429:SF0">
    <property type="entry name" value="GLUCOSE-6-PHOSPHATE 1-DEHYDROGENASE"/>
    <property type="match status" value="1"/>
</dbReference>
<dbReference type="SUPFAM" id="SSF55347">
    <property type="entry name" value="Glyceraldehyde-3-phosphate dehydrogenase-like, C-terminal domain"/>
    <property type="match status" value="1"/>
</dbReference>
<dbReference type="InterPro" id="IPR036291">
    <property type="entry name" value="NAD(P)-bd_dom_sf"/>
</dbReference>
<evidence type="ECO:0000256" key="6">
    <source>
        <dbReference type="ARBA" id="ARBA00022857"/>
    </source>
</evidence>
<keyword evidence="7" id="KW-0560">Oxidoreductase</keyword>
<evidence type="ECO:0000259" key="9">
    <source>
        <dbReference type="Pfam" id="PF00479"/>
    </source>
</evidence>
<dbReference type="AlphaFoldDB" id="A0A0D0B3R0"/>
<feature type="domain" description="Glucose-6-phosphate dehydrogenase C-terminal" evidence="10">
    <location>
        <begin position="274"/>
        <end position="459"/>
    </location>
</feature>
<keyword evidence="5" id="KW-0313">Glucose metabolism</keyword>
<proteinExistence type="inferred from homology"/>
<protein>
    <recommendedName>
        <fullName evidence="4">Glucose-6-phosphate 1-dehydrogenase</fullName>
        <ecNumber evidence="3">1.1.1.49</ecNumber>
    </recommendedName>
</protein>
<evidence type="ECO:0000256" key="7">
    <source>
        <dbReference type="ARBA" id="ARBA00023002"/>
    </source>
</evidence>
<keyword evidence="12" id="KW-1185">Reference proteome</keyword>
<dbReference type="UniPathway" id="UPA00115">
    <property type="reaction ID" value="UER00408"/>
</dbReference>
<dbReference type="HAMAP" id="MF_00966">
    <property type="entry name" value="G6PD"/>
    <property type="match status" value="1"/>
</dbReference>
<evidence type="ECO:0000313" key="12">
    <source>
        <dbReference type="Proteomes" id="UP000053593"/>
    </source>
</evidence>
<reference evidence="11 12" key="1">
    <citation type="submission" date="2014-04" db="EMBL/GenBank/DDBJ databases">
        <title>Evolutionary Origins and Diversification of the Mycorrhizal Mutualists.</title>
        <authorList>
            <consortium name="DOE Joint Genome Institute"/>
            <consortium name="Mycorrhizal Genomics Consortium"/>
            <person name="Kohler A."/>
            <person name="Kuo A."/>
            <person name="Nagy L.G."/>
            <person name="Floudas D."/>
            <person name="Copeland A."/>
            <person name="Barry K.W."/>
            <person name="Cichocki N."/>
            <person name="Veneault-Fourrey C."/>
            <person name="LaButti K."/>
            <person name="Lindquist E.A."/>
            <person name="Lipzen A."/>
            <person name="Lundell T."/>
            <person name="Morin E."/>
            <person name="Murat C."/>
            <person name="Riley R."/>
            <person name="Ohm R."/>
            <person name="Sun H."/>
            <person name="Tunlid A."/>
            <person name="Henrissat B."/>
            <person name="Grigoriev I.V."/>
            <person name="Hibbett D.S."/>
            <person name="Martin F."/>
        </authorList>
    </citation>
    <scope>NUCLEOTIDE SEQUENCE [LARGE SCALE GENOMIC DNA]</scope>
    <source>
        <strain evidence="11 12">FD-317 M1</strain>
    </source>
</reference>
<dbReference type="OrthoDB" id="60984at2759"/>
<dbReference type="GO" id="GO:0005829">
    <property type="term" value="C:cytosol"/>
    <property type="evidence" value="ECO:0007669"/>
    <property type="project" value="TreeGrafter"/>
</dbReference>
<evidence type="ECO:0000259" key="10">
    <source>
        <dbReference type="Pfam" id="PF02781"/>
    </source>
</evidence>
<evidence type="ECO:0000256" key="4">
    <source>
        <dbReference type="ARBA" id="ARBA00020444"/>
    </source>
</evidence>
<dbReference type="InterPro" id="IPR022675">
    <property type="entry name" value="G6P_DH_C"/>
</dbReference>
<dbReference type="EC" id="1.1.1.49" evidence="3"/>
<evidence type="ECO:0000256" key="2">
    <source>
        <dbReference type="ARBA" id="ARBA00009975"/>
    </source>
</evidence>
<dbReference type="GO" id="GO:0004345">
    <property type="term" value="F:glucose-6-phosphate dehydrogenase activity"/>
    <property type="evidence" value="ECO:0007669"/>
    <property type="project" value="UniProtKB-EC"/>
</dbReference>
<gene>
    <name evidence="11" type="ORF">GYMLUDRAFT_98348</name>
</gene>
<evidence type="ECO:0000313" key="11">
    <source>
        <dbReference type="EMBL" id="KIK57900.1"/>
    </source>
</evidence>